<dbReference type="RefSeq" id="WP_346753913.1">
    <property type="nucleotide sequence ID" value="NZ_JAUJEA010000009.1"/>
</dbReference>
<evidence type="ECO:0000259" key="1">
    <source>
        <dbReference type="SMART" id="SM00382"/>
    </source>
</evidence>
<evidence type="ECO:0000313" key="2">
    <source>
        <dbReference type="EMBL" id="MDN5203889.1"/>
    </source>
</evidence>
<dbReference type="SUPFAM" id="SSF52540">
    <property type="entry name" value="P-loop containing nucleoside triphosphate hydrolases"/>
    <property type="match status" value="1"/>
</dbReference>
<dbReference type="SMART" id="SM00382">
    <property type="entry name" value="AAA"/>
    <property type="match status" value="1"/>
</dbReference>
<dbReference type="GO" id="GO:0005524">
    <property type="term" value="F:ATP binding"/>
    <property type="evidence" value="ECO:0007669"/>
    <property type="project" value="UniProtKB-KW"/>
</dbReference>
<keyword evidence="2" id="KW-0067">ATP-binding</keyword>
<comment type="caution">
    <text evidence="2">The sequence shown here is derived from an EMBL/GenBank/DDBJ whole genome shotgun (WGS) entry which is preliminary data.</text>
</comment>
<dbReference type="Proteomes" id="UP001172082">
    <property type="component" value="Unassembled WGS sequence"/>
</dbReference>
<organism evidence="2 3">
    <name type="scientific">Splendidivirga corallicola</name>
    <dbReference type="NCBI Taxonomy" id="3051826"/>
    <lineage>
        <taxon>Bacteria</taxon>
        <taxon>Pseudomonadati</taxon>
        <taxon>Bacteroidota</taxon>
        <taxon>Cytophagia</taxon>
        <taxon>Cytophagales</taxon>
        <taxon>Splendidivirgaceae</taxon>
        <taxon>Splendidivirga</taxon>
    </lineage>
</organism>
<evidence type="ECO:0000313" key="3">
    <source>
        <dbReference type="Proteomes" id="UP001172082"/>
    </source>
</evidence>
<name>A0ABT8KT28_9BACT</name>
<sequence>MKVEIRQVKDRTNEIVQSIFLETLIGQLGDHIAFVEKIALTTKENLKKLISLHEKNEVQRSEIISFLKHIRFHKQQIFELVETYLSITTPLDFDQDFHKYSKALNEFIDSLEVEKSDKQLPQRFDATPEDLVLLRIGKSFKRIFFNISQWPINIHNFFLKLFKKPLRPAKDWYHTIPFQRLTNFYYREELSQELIVILSGHKKLLSKTLVKVFRLDSSIDISTIALTSAQKDETNSLTPGSLEDLEIELAGLYELIENFKQGLPEQLATITENIFNRYEDAHEKVGTIELSGRKFREGVINKKHKQLNNAYLKSANGWKNTFFALKDEWELHLELYITYYKNVEQLFQLKQEFEVKITKNILPKLDQLTELLHTSHKTIEKFTGNDPELNDLIQNEQKNTCHKLTSQSCDQTTDVILQQDFPSSVGAFELGIRENVNNLSSKRAIVKTEEFDKEIRSSEIKYVTPYELINFEYFPTFLKVSQKVKKSIVEDLESSQESIRNLTQIVRFNLDSALDILNKEGNENKQASSIALEGLQRAIGKNNETRERIININVIVQDNLKPAIEKLNNGLIELTNTESAFDIEFRVAKARAIEQTVAFRTKIFNFFKNFVPKVIQFAKDQIQSGSNWYDKTLKQYGLTTKPTSISTEISDYLAETKTVIDGLPYVYKRLFNQTALSERNFFEGHESEILKIHNAYNNWQQNRYAPTAIIGEKGSGKSTLINLFLNDLERNFVIVNYQCPLKLYHEDYFMEFLRDIFKNDTLQSIDDAVELIRNQERKQVIIIENLQHMYLKRVEGFICLKMFFELMAKTNHSVFWLVSITQYSWDYLKDTINIPDYFGYLIPVQELGDNQIIDLISRRHQVSGYNLFFEGAQSDVHSKTYKKIENNEGKQLYLKKKYFSCLNGFAKSNISLALLFWLRSVKAIQDDLITIGSLSEIDFSFLNSLPTTKIFALHTLILHDGLTEEQYAEVANQSLAQARLMLLSLFEDGILVRMDNEMYVVNTLLYRQVVVMLKSKNLIY</sequence>
<dbReference type="InterPro" id="IPR049945">
    <property type="entry name" value="AAA_22"/>
</dbReference>
<gene>
    <name evidence="2" type="ORF">QQ008_21030</name>
</gene>
<reference evidence="2" key="1">
    <citation type="submission" date="2023-06" db="EMBL/GenBank/DDBJ databases">
        <title>Genomic of Parafulvivirga corallium.</title>
        <authorList>
            <person name="Wang G."/>
        </authorList>
    </citation>
    <scope>NUCLEOTIDE SEQUENCE</scope>
    <source>
        <strain evidence="2">BMA10</strain>
    </source>
</reference>
<proteinExistence type="predicted"/>
<keyword evidence="3" id="KW-1185">Reference proteome</keyword>
<accession>A0ABT8KT28</accession>
<protein>
    <submittedName>
        <fullName evidence="2">ATP-binding protein</fullName>
    </submittedName>
</protein>
<dbReference type="InterPro" id="IPR027417">
    <property type="entry name" value="P-loop_NTPase"/>
</dbReference>
<dbReference type="InterPro" id="IPR003593">
    <property type="entry name" value="AAA+_ATPase"/>
</dbReference>
<feature type="domain" description="AAA+ ATPase" evidence="1">
    <location>
        <begin position="703"/>
        <end position="849"/>
    </location>
</feature>
<dbReference type="EMBL" id="JAUJEA010000009">
    <property type="protein sequence ID" value="MDN5203889.1"/>
    <property type="molecule type" value="Genomic_DNA"/>
</dbReference>
<dbReference type="Gene3D" id="3.40.50.300">
    <property type="entry name" value="P-loop containing nucleotide triphosphate hydrolases"/>
    <property type="match status" value="1"/>
</dbReference>
<keyword evidence="2" id="KW-0547">Nucleotide-binding</keyword>
<dbReference type="Pfam" id="PF13401">
    <property type="entry name" value="AAA_22"/>
    <property type="match status" value="1"/>
</dbReference>